<dbReference type="AlphaFoldDB" id="A0ABC9WZY4"/>
<organism evidence="2 3">
    <name type="scientific">Grus japonensis</name>
    <name type="common">Japanese crane</name>
    <name type="synonym">Red-crowned crane</name>
    <dbReference type="NCBI Taxonomy" id="30415"/>
    <lineage>
        <taxon>Eukaryota</taxon>
        <taxon>Metazoa</taxon>
        <taxon>Chordata</taxon>
        <taxon>Craniata</taxon>
        <taxon>Vertebrata</taxon>
        <taxon>Euteleostomi</taxon>
        <taxon>Archelosauria</taxon>
        <taxon>Archosauria</taxon>
        <taxon>Dinosauria</taxon>
        <taxon>Saurischia</taxon>
        <taxon>Theropoda</taxon>
        <taxon>Coelurosauria</taxon>
        <taxon>Aves</taxon>
        <taxon>Neognathae</taxon>
        <taxon>Neoaves</taxon>
        <taxon>Gruiformes</taxon>
        <taxon>Gruidae</taxon>
        <taxon>Grus</taxon>
    </lineage>
</organism>
<evidence type="ECO:0000313" key="2">
    <source>
        <dbReference type="EMBL" id="GAB0190909.1"/>
    </source>
</evidence>
<reference evidence="2 3" key="1">
    <citation type="submission" date="2024-06" db="EMBL/GenBank/DDBJ databases">
        <title>The draft genome of Grus japonensis, version 3.</title>
        <authorList>
            <person name="Nabeshima K."/>
            <person name="Suzuki S."/>
            <person name="Onuma M."/>
        </authorList>
    </citation>
    <scope>NUCLEOTIDE SEQUENCE [LARGE SCALE GENOMIC DNA]</scope>
    <source>
        <strain evidence="2 3">451A</strain>
    </source>
</reference>
<name>A0ABC9WZY4_GRUJA</name>
<evidence type="ECO:0000313" key="3">
    <source>
        <dbReference type="Proteomes" id="UP001623348"/>
    </source>
</evidence>
<protein>
    <submittedName>
        <fullName evidence="2">Uncharacterized protein</fullName>
    </submittedName>
</protein>
<dbReference type="EMBL" id="BAAFJT010000005">
    <property type="protein sequence ID" value="GAB0190909.1"/>
    <property type="molecule type" value="Genomic_DNA"/>
</dbReference>
<feature type="compositionally biased region" description="Basic and acidic residues" evidence="1">
    <location>
        <begin position="95"/>
        <end position="118"/>
    </location>
</feature>
<accession>A0ABC9WZY4</accession>
<feature type="region of interest" description="Disordered" evidence="1">
    <location>
        <begin position="95"/>
        <end position="208"/>
    </location>
</feature>
<proteinExistence type="predicted"/>
<dbReference type="Proteomes" id="UP001623348">
    <property type="component" value="Unassembled WGS sequence"/>
</dbReference>
<keyword evidence="3" id="KW-1185">Reference proteome</keyword>
<evidence type="ECO:0000256" key="1">
    <source>
        <dbReference type="SAM" id="MobiDB-lite"/>
    </source>
</evidence>
<gene>
    <name evidence="2" type="ORF">GRJ2_001556200</name>
</gene>
<sequence length="208" mass="22182">MVAVKDPMKPKSITDTPEFLTSHFAAGVCENNVDGCERAAGPRFEMEINHLSQSEDALYLLDSDQLPGSFTDVLTSQCTIAQLLRMGAAVSKGDHLGVKESGSKRSEEKLALPHDRQGRFQPVPTDPPQGTAEPLNQDGGASPRVYLRNSEKPCTAAVREMSEKTGERSSPADTEIGEEGRGGGAPGTGAEILLQPVEDPTPEQVDVP</sequence>
<comment type="caution">
    <text evidence="2">The sequence shown here is derived from an EMBL/GenBank/DDBJ whole genome shotgun (WGS) entry which is preliminary data.</text>
</comment>